<dbReference type="InterPro" id="IPR050508">
    <property type="entry name" value="Methyltransf_Superfamily"/>
</dbReference>
<dbReference type="GO" id="GO:0032259">
    <property type="term" value="P:methylation"/>
    <property type="evidence" value="ECO:0007669"/>
    <property type="project" value="UniProtKB-KW"/>
</dbReference>
<proteinExistence type="predicted"/>
<dbReference type="AlphaFoldDB" id="A0A7Z0EQQ6"/>
<gene>
    <name evidence="2" type="ORF">HNR10_004435</name>
</gene>
<keyword evidence="3" id="KW-1185">Reference proteome</keyword>
<dbReference type="InterPro" id="IPR029063">
    <property type="entry name" value="SAM-dependent_MTases_sf"/>
</dbReference>
<keyword evidence="2" id="KW-0489">Methyltransferase</keyword>
<dbReference type="Pfam" id="PF08241">
    <property type="entry name" value="Methyltransf_11"/>
    <property type="match status" value="1"/>
</dbReference>
<accession>A0A7Z0EQQ6</accession>
<reference evidence="2 3" key="1">
    <citation type="submission" date="2020-07" db="EMBL/GenBank/DDBJ databases">
        <title>Sequencing the genomes of 1000 actinobacteria strains.</title>
        <authorList>
            <person name="Klenk H.-P."/>
        </authorList>
    </citation>
    <scope>NUCLEOTIDE SEQUENCE [LARGE SCALE GENOMIC DNA]</scope>
    <source>
        <strain evidence="2 3">DSM 44442</strain>
    </source>
</reference>
<keyword evidence="2" id="KW-0830">Ubiquinone</keyword>
<name>A0A7Z0EQQ6_9ACTN</name>
<dbReference type="Gene3D" id="3.40.50.150">
    <property type="entry name" value="Vaccinia Virus protein VP39"/>
    <property type="match status" value="1"/>
</dbReference>
<evidence type="ECO:0000259" key="1">
    <source>
        <dbReference type="Pfam" id="PF08241"/>
    </source>
</evidence>
<dbReference type="CDD" id="cd02440">
    <property type="entry name" value="AdoMet_MTases"/>
    <property type="match status" value="1"/>
</dbReference>
<dbReference type="SUPFAM" id="SSF53335">
    <property type="entry name" value="S-adenosyl-L-methionine-dependent methyltransferases"/>
    <property type="match status" value="1"/>
</dbReference>
<evidence type="ECO:0000313" key="2">
    <source>
        <dbReference type="EMBL" id="NYJ36554.1"/>
    </source>
</evidence>
<keyword evidence="2" id="KW-0808">Transferase</keyword>
<feature type="domain" description="Methyltransferase type 11" evidence="1">
    <location>
        <begin position="46"/>
        <end position="139"/>
    </location>
</feature>
<dbReference type="InterPro" id="IPR013216">
    <property type="entry name" value="Methyltransf_11"/>
</dbReference>
<evidence type="ECO:0000313" key="3">
    <source>
        <dbReference type="Proteomes" id="UP000572051"/>
    </source>
</evidence>
<dbReference type="Proteomes" id="UP000572051">
    <property type="component" value="Unassembled WGS sequence"/>
</dbReference>
<dbReference type="PANTHER" id="PTHR42912:SF96">
    <property type="entry name" value="METHYLTRANSFERASE DOMAIN-CONTAINING PROTEIN"/>
    <property type="match status" value="1"/>
</dbReference>
<dbReference type="EMBL" id="JACCFS010000001">
    <property type="protein sequence ID" value="NYJ36554.1"/>
    <property type="molecule type" value="Genomic_DNA"/>
</dbReference>
<organism evidence="2 3">
    <name type="scientific">Nocardiopsis aegyptia</name>
    <dbReference type="NCBI Taxonomy" id="220378"/>
    <lineage>
        <taxon>Bacteria</taxon>
        <taxon>Bacillati</taxon>
        <taxon>Actinomycetota</taxon>
        <taxon>Actinomycetes</taxon>
        <taxon>Streptosporangiales</taxon>
        <taxon>Nocardiopsidaceae</taxon>
        <taxon>Nocardiopsis</taxon>
    </lineage>
</organism>
<dbReference type="PANTHER" id="PTHR42912">
    <property type="entry name" value="METHYLTRANSFERASE"/>
    <property type="match status" value="1"/>
</dbReference>
<comment type="caution">
    <text evidence="2">The sequence shown here is derived from an EMBL/GenBank/DDBJ whole genome shotgun (WGS) entry which is preliminary data.</text>
</comment>
<sequence>MDARTEETRRLWDRRAAALDRWGRTERVALRSSRELLCSGARGRTLEVAVGTGRNLRFYPPGVELTGIDLSPEMLARARRRAEELSRHVTLVEADARNLPFGDGSFDTVLCTLSMCAIPDQDRALAEMYRVLVPGGRLLMVDHIEYTRRPLRWIERRREHPRGLPRDLALAAGFAVGHHDRLFFGLVERMVAHRPA</sequence>
<dbReference type="GO" id="GO:0008757">
    <property type="term" value="F:S-adenosylmethionine-dependent methyltransferase activity"/>
    <property type="evidence" value="ECO:0007669"/>
    <property type="project" value="InterPro"/>
</dbReference>
<dbReference type="RefSeq" id="WP_179826521.1">
    <property type="nucleotide sequence ID" value="NZ_JACCFS010000001.1"/>
</dbReference>
<protein>
    <submittedName>
        <fullName evidence="2">Ubiquinone/menaquinone biosynthesis C-methylase UbiE</fullName>
    </submittedName>
</protein>